<protein>
    <submittedName>
        <fullName evidence="1">Uncharacterized protein</fullName>
    </submittedName>
</protein>
<keyword evidence="2" id="KW-1185">Reference proteome</keyword>
<sequence>MQQVLVDFRTEAPSGGGNAALLTASSGALFRGDHWVIRAGGEAVIGFCCSAGTQLGRVTLVGSPRAKARRPVEIRMEANGTLVWTREGLPGTRTRELERFDIPAAVLRPGQNALTVRNCGSEGSVYRLYKVFFEPLS</sequence>
<organism evidence="1 2">
    <name type="scientific">Umezawaea endophytica</name>
    <dbReference type="NCBI Taxonomy" id="1654476"/>
    <lineage>
        <taxon>Bacteria</taxon>
        <taxon>Bacillati</taxon>
        <taxon>Actinomycetota</taxon>
        <taxon>Actinomycetes</taxon>
        <taxon>Pseudonocardiales</taxon>
        <taxon>Pseudonocardiaceae</taxon>
        <taxon>Umezawaea</taxon>
    </lineage>
</organism>
<comment type="caution">
    <text evidence="1">The sequence shown here is derived from an EMBL/GenBank/DDBJ whole genome shotgun (WGS) entry which is preliminary data.</text>
</comment>
<accession>A0A9X2VGJ4</accession>
<gene>
    <name evidence="1" type="ORF">NZH93_05045</name>
</gene>
<dbReference type="Proteomes" id="UP001141259">
    <property type="component" value="Unassembled WGS sequence"/>
</dbReference>
<dbReference type="EMBL" id="JANYMP010000002">
    <property type="protein sequence ID" value="MCS7476211.1"/>
    <property type="molecule type" value="Genomic_DNA"/>
</dbReference>
<evidence type="ECO:0000313" key="2">
    <source>
        <dbReference type="Proteomes" id="UP001141259"/>
    </source>
</evidence>
<proteinExistence type="predicted"/>
<dbReference type="AlphaFoldDB" id="A0A9X2VGJ4"/>
<evidence type="ECO:0000313" key="1">
    <source>
        <dbReference type="EMBL" id="MCS7476211.1"/>
    </source>
</evidence>
<name>A0A9X2VGJ4_9PSEU</name>
<reference evidence="1" key="1">
    <citation type="submission" date="2022-08" db="EMBL/GenBank/DDBJ databases">
        <authorList>
            <person name="Tistechok S."/>
            <person name="Samborskyy M."/>
            <person name="Roman I."/>
        </authorList>
    </citation>
    <scope>NUCLEOTIDE SEQUENCE</scope>
    <source>
        <strain evidence="1">DSM 103496</strain>
    </source>
</reference>
<dbReference type="RefSeq" id="WP_259621721.1">
    <property type="nucleotide sequence ID" value="NZ_JANYMP010000002.1"/>
</dbReference>